<name>A0ABR4EPQ5_9PEZI</name>
<comment type="subunit">
    <text evidence="6">Homodimer.</text>
</comment>
<evidence type="ECO:0000259" key="10">
    <source>
        <dbReference type="SMART" id="SM00471"/>
    </source>
</evidence>
<feature type="domain" description="HD/PDEase" evidence="10">
    <location>
        <begin position="30"/>
        <end position="147"/>
    </location>
</feature>
<comment type="catalytic activity">
    <reaction evidence="1">
        <text>a 2'-deoxyribonucleoside 5'-phosphate + H2O = a 2'-deoxyribonucleoside + phosphate</text>
        <dbReference type="Rhea" id="RHEA:36167"/>
        <dbReference type="ChEBI" id="CHEBI:15377"/>
        <dbReference type="ChEBI" id="CHEBI:18274"/>
        <dbReference type="ChEBI" id="CHEBI:43474"/>
        <dbReference type="ChEBI" id="CHEBI:65317"/>
        <dbReference type="EC" id="3.1.3.89"/>
    </reaction>
</comment>
<keyword evidence="9" id="KW-0378">Hydrolase</keyword>
<dbReference type="Pfam" id="PF13023">
    <property type="entry name" value="HD_3"/>
    <property type="match status" value="1"/>
</dbReference>
<comment type="caution">
    <text evidence="11">The sequence shown here is derived from an EMBL/GenBank/DDBJ whole genome shotgun (WGS) entry which is preliminary data.</text>
</comment>
<evidence type="ECO:0000256" key="8">
    <source>
        <dbReference type="ARBA" id="ARBA00022723"/>
    </source>
</evidence>
<dbReference type="SUPFAM" id="SSF109604">
    <property type="entry name" value="HD-domain/PDEase-like"/>
    <property type="match status" value="1"/>
</dbReference>
<gene>
    <name evidence="11" type="ORF">FJTKL_08825</name>
</gene>
<proteinExistence type="inferred from homology"/>
<accession>A0ABR4EPQ5</accession>
<dbReference type="Proteomes" id="UP001600888">
    <property type="component" value="Unassembled WGS sequence"/>
</dbReference>
<dbReference type="EMBL" id="JBAWTH010000036">
    <property type="protein sequence ID" value="KAL2284413.1"/>
    <property type="molecule type" value="Genomic_DNA"/>
</dbReference>
<evidence type="ECO:0000256" key="1">
    <source>
        <dbReference type="ARBA" id="ARBA00001638"/>
    </source>
</evidence>
<dbReference type="InterPro" id="IPR039356">
    <property type="entry name" value="YfbR/HDDC2"/>
</dbReference>
<evidence type="ECO:0000313" key="12">
    <source>
        <dbReference type="Proteomes" id="UP001600888"/>
    </source>
</evidence>
<dbReference type="PANTHER" id="PTHR11845:SF13">
    <property type="entry name" value="5'-DEOXYNUCLEOTIDASE HDDC2"/>
    <property type="match status" value="1"/>
</dbReference>
<evidence type="ECO:0000256" key="9">
    <source>
        <dbReference type="ARBA" id="ARBA00022801"/>
    </source>
</evidence>
<evidence type="ECO:0000256" key="2">
    <source>
        <dbReference type="ARBA" id="ARBA00001936"/>
    </source>
</evidence>
<dbReference type="InterPro" id="IPR006674">
    <property type="entry name" value="HD_domain"/>
</dbReference>
<sequence>MPEMSPLPFLHLMQTLKDLPRTGWLRTIETPESVASHSFGLALLGGFAPPPLDSQRCMLIGLCHDLAESVVGDIPTYAGVPKEEKRKRESLAFEYIANLVRPCSGKFADELMDLWEDYEHGRTPEGRFMKEMDKFECLTQAFGYEQHTFGEKPGLEEFQGLTSKIKSPEALGWLRDLQRERAVHFDKRQRRLPVIFVTGMLILTCLNSDSNDEIGDLTASKAISGRLAEDFGWSSVCIRDILLDASRDQSCPHAHFIQESLQYHCDIPAGLVISLLEPLLTEDRWIIVQDFLLDHMVAFERQVQKTNFIIHLTHQSGLTLGCSNPWNSTYYRELSLGSEEEIYMLAKKTTEEFLEAYRHVDKNPK</sequence>
<evidence type="ECO:0000313" key="11">
    <source>
        <dbReference type="EMBL" id="KAL2284413.1"/>
    </source>
</evidence>
<evidence type="ECO:0000256" key="4">
    <source>
        <dbReference type="ARBA" id="ARBA00004074"/>
    </source>
</evidence>
<evidence type="ECO:0000256" key="5">
    <source>
        <dbReference type="ARBA" id="ARBA00009999"/>
    </source>
</evidence>
<evidence type="ECO:0000256" key="7">
    <source>
        <dbReference type="ARBA" id="ARBA00012964"/>
    </source>
</evidence>
<evidence type="ECO:0000256" key="6">
    <source>
        <dbReference type="ARBA" id="ARBA00011738"/>
    </source>
</evidence>
<organism evidence="11 12">
    <name type="scientific">Diaporthe vaccinii</name>
    <dbReference type="NCBI Taxonomy" id="105482"/>
    <lineage>
        <taxon>Eukaryota</taxon>
        <taxon>Fungi</taxon>
        <taxon>Dikarya</taxon>
        <taxon>Ascomycota</taxon>
        <taxon>Pezizomycotina</taxon>
        <taxon>Sordariomycetes</taxon>
        <taxon>Sordariomycetidae</taxon>
        <taxon>Diaporthales</taxon>
        <taxon>Diaporthaceae</taxon>
        <taxon>Diaporthe</taxon>
        <taxon>Diaporthe eres species complex</taxon>
    </lineage>
</organism>
<dbReference type="SMART" id="SM00471">
    <property type="entry name" value="HDc"/>
    <property type="match status" value="1"/>
</dbReference>
<comment type="similarity">
    <text evidence="5">Belongs to the HDDC2 family.</text>
</comment>
<comment type="function">
    <text evidence="4">Catalyzes the dephosphorylation of the nucleoside 5'-monophosphates deoxyadenosine monophosphate (dAMP), deoxycytidine monophosphate (dCMP), deoxyguanosine monophosphate (dGMP) and deoxythymidine monophosphate (dTMP).</text>
</comment>
<evidence type="ECO:0000256" key="3">
    <source>
        <dbReference type="ARBA" id="ARBA00001941"/>
    </source>
</evidence>
<dbReference type="Gene3D" id="1.10.3210.10">
    <property type="entry name" value="Hypothetical protein af1432"/>
    <property type="match status" value="1"/>
</dbReference>
<protein>
    <recommendedName>
        <fullName evidence="7">5'-deoxynucleotidase</fullName>
        <ecNumber evidence="7">3.1.3.89</ecNumber>
    </recommendedName>
</protein>
<comment type="cofactor">
    <cofactor evidence="2">
        <name>Mn(2+)</name>
        <dbReference type="ChEBI" id="CHEBI:29035"/>
    </cofactor>
</comment>
<comment type="cofactor">
    <cofactor evidence="3">
        <name>Co(2+)</name>
        <dbReference type="ChEBI" id="CHEBI:48828"/>
    </cofactor>
</comment>
<reference evidence="11 12" key="1">
    <citation type="submission" date="2024-03" db="EMBL/GenBank/DDBJ databases">
        <title>A high-quality draft genome sequence of Diaporthe vaccinii, a causative agent of upright dieback and viscid rot disease in cranberry plants.</title>
        <authorList>
            <person name="Sarrasin M."/>
            <person name="Lang B.F."/>
            <person name="Burger G."/>
        </authorList>
    </citation>
    <scope>NUCLEOTIDE SEQUENCE [LARGE SCALE GENOMIC DNA]</scope>
    <source>
        <strain evidence="11 12">IS7</strain>
    </source>
</reference>
<dbReference type="EC" id="3.1.3.89" evidence="7"/>
<dbReference type="InterPro" id="IPR003607">
    <property type="entry name" value="HD/PDEase_dom"/>
</dbReference>
<keyword evidence="12" id="KW-1185">Reference proteome</keyword>
<keyword evidence="8" id="KW-0479">Metal-binding</keyword>
<dbReference type="PANTHER" id="PTHR11845">
    <property type="entry name" value="5'-DEOXYNUCLEOTIDASE HDDC2"/>
    <property type="match status" value="1"/>
</dbReference>